<protein>
    <submittedName>
        <fullName evidence="1">Uncharacterized protein</fullName>
    </submittedName>
</protein>
<comment type="caution">
    <text evidence="1">The sequence shown here is derived from an EMBL/GenBank/DDBJ whole genome shotgun (WGS) entry which is preliminary data.</text>
</comment>
<name>A0A8H6XBF9_9AGAR</name>
<accession>A0A8H6XBF9</accession>
<sequence>MCSVTSPFGITSKSRLRLQSAAPSPLFFLASWRCQFSSDIHTLPKQRRTVGSTTALYSRPSIPPLARCSLRTLRARTAYYRGFGTLKYSHSMGLVCGSCSSLYGPTPSAAVRWDADKVNFLLNRACCCVSIPVALAGLPPFVSHNTFSEQPYPPRCLFQARLPPNLLGSHGIPQQPALVVAL</sequence>
<dbReference type="EMBL" id="JACAZH010000034">
    <property type="protein sequence ID" value="KAF7337430.1"/>
    <property type="molecule type" value="Genomic_DNA"/>
</dbReference>
<organism evidence="1 2">
    <name type="scientific">Mycena sanguinolenta</name>
    <dbReference type="NCBI Taxonomy" id="230812"/>
    <lineage>
        <taxon>Eukaryota</taxon>
        <taxon>Fungi</taxon>
        <taxon>Dikarya</taxon>
        <taxon>Basidiomycota</taxon>
        <taxon>Agaricomycotina</taxon>
        <taxon>Agaricomycetes</taxon>
        <taxon>Agaricomycetidae</taxon>
        <taxon>Agaricales</taxon>
        <taxon>Marasmiineae</taxon>
        <taxon>Mycenaceae</taxon>
        <taxon>Mycena</taxon>
    </lineage>
</organism>
<keyword evidence="2" id="KW-1185">Reference proteome</keyword>
<evidence type="ECO:0000313" key="2">
    <source>
        <dbReference type="Proteomes" id="UP000623467"/>
    </source>
</evidence>
<gene>
    <name evidence="1" type="ORF">MSAN_02269600</name>
</gene>
<dbReference type="Proteomes" id="UP000623467">
    <property type="component" value="Unassembled WGS sequence"/>
</dbReference>
<dbReference type="AlphaFoldDB" id="A0A8H6XBF9"/>
<proteinExistence type="predicted"/>
<reference evidence="1" key="1">
    <citation type="submission" date="2020-05" db="EMBL/GenBank/DDBJ databases">
        <title>Mycena genomes resolve the evolution of fungal bioluminescence.</title>
        <authorList>
            <person name="Tsai I.J."/>
        </authorList>
    </citation>
    <scope>NUCLEOTIDE SEQUENCE</scope>
    <source>
        <strain evidence="1">160909Yilan</strain>
    </source>
</reference>
<evidence type="ECO:0000313" key="1">
    <source>
        <dbReference type="EMBL" id="KAF7337430.1"/>
    </source>
</evidence>